<dbReference type="Pfam" id="PF04264">
    <property type="entry name" value="YceI"/>
    <property type="match status" value="1"/>
</dbReference>
<dbReference type="PANTHER" id="PTHR34406:SF1">
    <property type="entry name" value="PROTEIN YCEI"/>
    <property type="match status" value="1"/>
</dbReference>
<reference evidence="3 4" key="1">
    <citation type="submission" date="2018-01" db="EMBL/GenBank/DDBJ databases">
        <title>Genomic Encyclopedia of Type Strains, Phase I: the one thousand microbial genomes (KMG-I) project.</title>
        <authorList>
            <person name="Goeker M."/>
        </authorList>
    </citation>
    <scope>NUCLEOTIDE SEQUENCE [LARGE SCALE GENOMIC DNA]</scope>
    <source>
        <strain evidence="3 4">DSM 17960</strain>
    </source>
</reference>
<comment type="caution">
    <text evidence="3">The sequence shown here is derived from an EMBL/GenBank/DDBJ whole genome shotgun (WGS) entry which is preliminary data.</text>
</comment>
<feature type="domain" description="Lipid/polyisoprenoid-binding YceI-like" evidence="2">
    <location>
        <begin position="23"/>
        <end position="186"/>
    </location>
</feature>
<proteinExistence type="predicted"/>
<feature type="signal peptide" evidence="1">
    <location>
        <begin position="1"/>
        <end position="21"/>
    </location>
</feature>
<dbReference type="SMART" id="SM00867">
    <property type="entry name" value="YceI"/>
    <property type="match status" value="1"/>
</dbReference>
<dbReference type="EMBL" id="PQNY01000008">
    <property type="protein sequence ID" value="POS01760.1"/>
    <property type="molecule type" value="Genomic_DNA"/>
</dbReference>
<gene>
    <name evidence="3" type="ORF">Q361_10887</name>
</gene>
<evidence type="ECO:0000313" key="3">
    <source>
        <dbReference type="EMBL" id="POS01760.1"/>
    </source>
</evidence>
<dbReference type="AlphaFoldDB" id="A0A2S4N7T2"/>
<sequence>MKTIKTIALSLLIAFTTVATAQTKQINTSKSKINWVGKKVTGKHEGTVDLKSGALVFKKNKLKGGTFVVDMTTISSTDLQGDYKAKLDGHLKADDFFGTEKYPTAKLVFKKIGDKGNGVYAVTADLTIKDVTNSVSFLITVKGNTATTSLKIDRTKYGIKYGSGSFFDNLGDKTINDEFELEVSLAF</sequence>
<organism evidence="3 4">
    <name type="scientific">Flavobacterium croceum DSM 17960</name>
    <dbReference type="NCBI Taxonomy" id="1121886"/>
    <lineage>
        <taxon>Bacteria</taxon>
        <taxon>Pseudomonadati</taxon>
        <taxon>Bacteroidota</taxon>
        <taxon>Flavobacteriia</taxon>
        <taxon>Flavobacteriales</taxon>
        <taxon>Flavobacteriaceae</taxon>
        <taxon>Flavobacterium</taxon>
    </lineage>
</organism>
<evidence type="ECO:0000259" key="2">
    <source>
        <dbReference type="SMART" id="SM00867"/>
    </source>
</evidence>
<dbReference type="PANTHER" id="PTHR34406">
    <property type="entry name" value="PROTEIN YCEI"/>
    <property type="match status" value="1"/>
</dbReference>
<dbReference type="OrthoDB" id="951410at2"/>
<evidence type="ECO:0000256" key="1">
    <source>
        <dbReference type="SAM" id="SignalP"/>
    </source>
</evidence>
<dbReference type="RefSeq" id="WP_103726090.1">
    <property type="nucleotide sequence ID" value="NZ_PQNY01000008.1"/>
</dbReference>
<dbReference type="InterPro" id="IPR036761">
    <property type="entry name" value="TTHA0802/YceI-like_sf"/>
</dbReference>
<dbReference type="InterPro" id="IPR007372">
    <property type="entry name" value="Lipid/polyisoprenoid-bd_YceI"/>
</dbReference>
<dbReference type="Gene3D" id="2.40.128.110">
    <property type="entry name" value="Lipid/polyisoprenoid-binding, YceI-like"/>
    <property type="match status" value="1"/>
</dbReference>
<accession>A0A2S4N7T2</accession>
<dbReference type="Proteomes" id="UP000237056">
    <property type="component" value="Unassembled WGS sequence"/>
</dbReference>
<name>A0A2S4N7T2_9FLAO</name>
<evidence type="ECO:0000313" key="4">
    <source>
        <dbReference type="Proteomes" id="UP000237056"/>
    </source>
</evidence>
<keyword evidence="4" id="KW-1185">Reference proteome</keyword>
<protein>
    <submittedName>
        <fullName evidence="3">Polyisoprenoid-binding protein YceI</fullName>
    </submittedName>
</protein>
<dbReference type="SUPFAM" id="SSF101874">
    <property type="entry name" value="YceI-like"/>
    <property type="match status" value="1"/>
</dbReference>
<feature type="chain" id="PRO_5015535217" evidence="1">
    <location>
        <begin position="22"/>
        <end position="187"/>
    </location>
</feature>
<keyword evidence="1" id="KW-0732">Signal</keyword>